<dbReference type="KEGG" id="ant:Arnit_2377"/>
<name>D5V166_ARCNC</name>
<sequence length="81" mass="9444" precursor="true">MKYLIVLALLVSSLFAEQNLQECVQSPVSKTSVIFTCIHGEYYIEYESTSKRDVKGLRVLYTESDKYKFLKNLKKLPKDFN</sequence>
<feature type="chain" id="PRO_5003077921" evidence="1">
    <location>
        <begin position="17"/>
        <end position="81"/>
    </location>
</feature>
<dbReference type="STRING" id="572480.Arnit_2377"/>
<proteinExistence type="predicted"/>
<dbReference type="AlphaFoldDB" id="D5V166"/>
<dbReference type="EMBL" id="CP001999">
    <property type="protein sequence ID" value="ADG94028.1"/>
    <property type="molecule type" value="Genomic_DNA"/>
</dbReference>
<evidence type="ECO:0000313" key="3">
    <source>
        <dbReference type="Proteomes" id="UP000000939"/>
    </source>
</evidence>
<feature type="signal peptide" evidence="1">
    <location>
        <begin position="1"/>
        <end position="16"/>
    </location>
</feature>
<protein>
    <submittedName>
        <fullName evidence="2">Uncharacterized protein</fullName>
    </submittedName>
</protein>
<reference evidence="2 3" key="1">
    <citation type="journal article" date="2010" name="Stand. Genomic Sci.">
        <title>Complete genome sequence of Arcobacter nitrofigilis type strain (CI).</title>
        <authorList>
            <person name="Pati A."/>
            <person name="Gronow S."/>
            <person name="Lapidus A."/>
            <person name="Copeland A."/>
            <person name="Glavina Del Rio T."/>
            <person name="Nolan M."/>
            <person name="Lucas S."/>
            <person name="Tice H."/>
            <person name="Cheng J.F."/>
            <person name="Han C."/>
            <person name="Chertkov O."/>
            <person name="Bruce D."/>
            <person name="Tapia R."/>
            <person name="Goodwin L."/>
            <person name="Pitluck S."/>
            <person name="Liolios K."/>
            <person name="Ivanova N."/>
            <person name="Mavromatis K."/>
            <person name="Chen A."/>
            <person name="Palaniappan K."/>
            <person name="Land M."/>
            <person name="Hauser L."/>
            <person name="Chang Y.J."/>
            <person name="Jeffries C.D."/>
            <person name="Detter J.C."/>
            <person name="Rohde M."/>
            <person name="Goker M."/>
            <person name="Bristow J."/>
            <person name="Eisen J.A."/>
            <person name="Markowitz V."/>
            <person name="Hugenholtz P."/>
            <person name="Klenk H.P."/>
            <person name="Kyrpides N.C."/>
        </authorList>
    </citation>
    <scope>NUCLEOTIDE SEQUENCE [LARGE SCALE GENOMIC DNA]</scope>
    <source>
        <strain evidence="3">ATCC 33309 / DSM 7299 / CCUG 15893 / LMG 7604 / NCTC 12251 / CI</strain>
    </source>
</reference>
<evidence type="ECO:0000313" key="2">
    <source>
        <dbReference type="EMBL" id="ADG94028.1"/>
    </source>
</evidence>
<evidence type="ECO:0000256" key="1">
    <source>
        <dbReference type="SAM" id="SignalP"/>
    </source>
</evidence>
<keyword evidence="1" id="KW-0732">Signal</keyword>
<dbReference type="Proteomes" id="UP000000939">
    <property type="component" value="Chromosome"/>
</dbReference>
<keyword evidence="3" id="KW-1185">Reference proteome</keyword>
<accession>D5V166</accession>
<dbReference type="RefSeq" id="WP_013136173.1">
    <property type="nucleotide sequence ID" value="NC_014166.1"/>
</dbReference>
<organism evidence="2 3">
    <name type="scientific">Arcobacter nitrofigilis (strain ATCC 33309 / DSM 7299 / CCUG 15893 / LMG 7604 / NCTC 12251 / CI)</name>
    <name type="common">Campylobacter nitrofigilis</name>
    <dbReference type="NCBI Taxonomy" id="572480"/>
    <lineage>
        <taxon>Bacteria</taxon>
        <taxon>Pseudomonadati</taxon>
        <taxon>Campylobacterota</taxon>
        <taxon>Epsilonproteobacteria</taxon>
        <taxon>Campylobacterales</taxon>
        <taxon>Arcobacteraceae</taxon>
        <taxon>Arcobacter</taxon>
    </lineage>
</organism>
<dbReference type="OrthoDB" id="9862815at2"/>
<gene>
    <name evidence="2" type="ordered locus">Arnit_2377</name>
</gene>
<dbReference type="HOGENOM" id="CLU_2566405_0_0_7"/>